<keyword evidence="3" id="KW-1185">Reference proteome</keyword>
<reference evidence="2 3" key="1">
    <citation type="submission" date="2020-04" db="EMBL/GenBank/DDBJ databases">
        <title>Plant Genome Project.</title>
        <authorList>
            <person name="Zhang R.-G."/>
        </authorList>
    </citation>
    <scope>NUCLEOTIDE SEQUENCE [LARGE SCALE GENOMIC DNA]</scope>
    <source>
        <strain evidence="2">YNK0</strain>
        <tissue evidence="2">Leaf</tissue>
    </source>
</reference>
<feature type="signal peptide" evidence="1">
    <location>
        <begin position="1"/>
        <end position="24"/>
    </location>
</feature>
<keyword evidence="1" id="KW-0732">Signal</keyword>
<dbReference type="AlphaFoldDB" id="A0A834ZKG9"/>
<evidence type="ECO:0000256" key="1">
    <source>
        <dbReference type="SAM" id="SignalP"/>
    </source>
</evidence>
<dbReference type="GO" id="GO:0006995">
    <property type="term" value="P:cellular response to nitrogen starvation"/>
    <property type="evidence" value="ECO:0007669"/>
    <property type="project" value="InterPro"/>
</dbReference>
<evidence type="ECO:0008006" key="4">
    <source>
        <dbReference type="Google" id="ProtNLM"/>
    </source>
</evidence>
<sequence>MGRLCTVLLISMVVFVCFLPSLEARKLLISEEINKKKIPSLENTLVLSALPKGTTNPSSPSKKGHSMILNEKHFTLHLAKFDRILQSVPSPGIGH</sequence>
<dbReference type="EMBL" id="JABCRI010000003">
    <property type="protein sequence ID" value="KAF8409100.1"/>
    <property type="molecule type" value="Genomic_DNA"/>
</dbReference>
<name>A0A834ZKG9_TETSI</name>
<dbReference type="OMA" id="RNHEMTV"/>
<evidence type="ECO:0000313" key="3">
    <source>
        <dbReference type="Proteomes" id="UP000655225"/>
    </source>
</evidence>
<dbReference type="Proteomes" id="UP000655225">
    <property type="component" value="Unassembled WGS sequence"/>
</dbReference>
<organism evidence="2 3">
    <name type="scientific">Tetracentron sinense</name>
    <name type="common">Spur-leaf</name>
    <dbReference type="NCBI Taxonomy" id="13715"/>
    <lineage>
        <taxon>Eukaryota</taxon>
        <taxon>Viridiplantae</taxon>
        <taxon>Streptophyta</taxon>
        <taxon>Embryophyta</taxon>
        <taxon>Tracheophyta</taxon>
        <taxon>Spermatophyta</taxon>
        <taxon>Magnoliopsida</taxon>
        <taxon>Trochodendrales</taxon>
        <taxon>Trochodendraceae</taxon>
        <taxon>Tetracentron</taxon>
    </lineage>
</organism>
<dbReference type="GO" id="GO:0006970">
    <property type="term" value="P:response to osmotic stress"/>
    <property type="evidence" value="ECO:0007669"/>
    <property type="project" value="InterPro"/>
</dbReference>
<dbReference type="InterPro" id="IPR038930">
    <property type="entry name" value="CEP13/CEP14"/>
</dbReference>
<proteinExistence type="predicted"/>
<dbReference type="OrthoDB" id="1915362at2759"/>
<accession>A0A834ZKG9</accession>
<gene>
    <name evidence="2" type="ORF">HHK36_005173</name>
</gene>
<dbReference type="PANTHER" id="PTHR37180:SF2">
    <property type="entry name" value="PRECURSOR OF CEP14"/>
    <property type="match status" value="1"/>
</dbReference>
<comment type="caution">
    <text evidence="2">The sequence shown here is derived from an EMBL/GenBank/DDBJ whole genome shotgun (WGS) entry which is preliminary data.</text>
</comment>
<protein>
    <recommendedName>
        <fullName evidence="4">Precursor of CEP14</fullName>
    </recommendedName>
</protein>
<evidence type="ECO:0000313" key="2">
    <source>
        <dbReference type="EMBL" id="KAF8409100.1"/>
    </source>
</evidence>
<feature type="chain" id="PRO_5032785034" description="Precursor of CEP14" evidence="1">
    <location>
        <begin position="25"/>
        <end position="95"/>
    </location>
</feature>
<dbReference type="PANTHER" id="PTHR37180">
    <property type="entry name" value="PRECURSOR OF CEP14"/>
    <property type="match status" value="1"/>
</dbReference>